<dbReference type="Gene3D" id="3.30.530.20">
    <property type="match status" value="1"/>
</dbReference>
<dbReference type="PANTHER" id="PTHR19308:SF14">
    <property type="entry name" value="START DOMAIN-CONTAINING PROTEIN"/>
    <property type="match status" value="1"/>
</dbReference>
<feature type="compositionally biased region" description="Basic and acidic residues" evidence="1">
    <location>
        <begin position="352"/>
        <end position="364"/>
    </location>
</feature>
<comment type="caution">
    <text evidence="4">The sequence shown here is derived from an EMBL/GenBank/DDBJ whole genome shotgun (WGS) entry which is preliminary data.</text>
</comment>
<dbReference type="GO" id="GO:0005737">
    <property type="term" value="C:cytoplasm"/>
    <property type="evidence" value="ECO:0007669"/>
    <property type="project" value="UniProtKB-ARBA"/>
</dbReference>
<keyword evidence="2" id="KW-0472">Membrane</keyword>
<dbReference type="PANTHER" id="PTHR19308">
    <property type="entry name" value="PHOSPHATIDYLCHOLINE TRANSFER PROTEIN"/>
    <property type="match status" value="1"/>
</dbReference>
<feature type="transmembrane region" description="Helical" evidence="2">
    <location>
        <begin position="422"/>
        <end position="439"/>
    </location>
</feature>
<evidence type="ECO:0000259" key="3">
    <source>
        <dbReference type="PROSITE" id="PS50848"/>
    </source>
</evidence>
<evidence type="ECO:0000313" key="5">
    <source>
        <dbReference type="Proteomes" id="UP000738325"/>
    </source>
</evidence>
<dbReference type="InterPro" id="IPR002913">
    <property type="entry name" value="START_lipid-bd_dom"/>
</dbReference>
<dbReference type="CDD" id="cd00177">
    <property type="entry name" value="START"/>
    <property type="match status" value="1"/>
</dbReference>
<evidence type="ECO:0000256" key="2">
    <source>
        <dbReference type="SAM" id="Phobius"/>
    </source>
</evidence>
<accession>A0A9P6RTC1</accession>
<protein>
    <recommendedName>
        <fullName evidence="3">START domain-containing protein</fullName>
    </recommendedName>
</protein>
<feature type="domain" description="START" evidence="3">
    <location>
        <begin position="139"/>
        <end position="303"/>
    </location>
</feature>
<reference evidence="4" key="1">
    <citation type="journal article" date="2020" name="Fungal Divers.">
        <title>Resolving the Mortierellaceae phylogeny through synthesis of multi-gene phylogenetics and phylogenomics.</title>
        <authorList>
            <person name="Vandepol N."/>
            <person name="Liber J."/>
            <person name="Desiro A."/>
            <person name="Na H."/>
            <person name="Kennedy M."/>
            <person name="Barry K."/>
            <person name="Grigoriev I.V."/>
            <person name="Miller A.N."/>
            <person name="O'Donnell K."/>
            <person name="Stajich J.E."/>
            <person name="Bonito G."/>
        </authorList>
    </citation>
    <scope>NUCLEOTIDE SEQUENCE</scope>
    <source>
        <strain evidence="4">REB-010B</strain>
    </source>
</reference>
<evidence type="ECO:0000313" key="4">
    <source>
        <dbReference type="EMBL" id="KAG0324612.1"/>
    </source>
</evidence>
<dbReference type="Pfam" id="PF01852">
    <property type="entry name" value="START"/>
    <property type="match status" value="1"/>
</dbReference>
<dbReference type="PROSITE" id="PS50848">
    <property type="entry name" value="START"/>
    <property type="match status" value="1"/>
</dbReference>
<name>A0A9P6RTC1_9FUNG</name>
<proteinExistence type="predicted"/>
<dbReference type="SUPFAM" id="SSF55961">
    <property type="entry name" value="Bet v1-like"/>
    <property type="match status" value="1"/>
</dbReference>
<evidence type="ECO:0000256" key="1">
    <source>
        <dbReference type="SAM" id="MobiDB-lite"/>
    </source>
</evidence>
<dbReference type="EMBL" id="JAAAIP010000142">
    <property type="protein sequence ID" value="KAG0324612.1"/>
    <property type="molecule type" value="Genomic_DNA"/>
</dbReference>
<dbReference type="OrthoDB" id="333905at2759"/>
<gene>
    <name evidence="4" type="ORF">BGZ99_001617</name>
</gene>
<dbReference type="Proteomes" id="UP000738325">
    <property type="component" value="Unassembled WGS sequence"/>
</dbReference>
<keyword evidence="2" id="KW-0812">Transmembrane</keyword>
<sequence length="443" mass="48736">MAGIGSKTQSPLAMLVLVTPYTILYLVNQLFLNGILDNTHYVFFELIFVLAFRKLFGLPDLSERLFPAQVAIQSAEAVRPVKTAIASAPDSTAANGDATVKKKVKKVVVRKAAPKRVQEQPYAKELAAMEKKFMDYVENTEIWEKVFEDDSRGMIEVYQYKARPMCYKIIAIMNNSAAATFDLLSDISRRIEWDPLCVEAKTIADISAGVKLQYVRTKGVWPTASRDTLLIGTVKKLGEGVFCNLTSSVEHHLMPERTSEKFVRMETAIAGQIVAPEPGQPNKCRLTQVLDADLKGWIPEKAVPDGIRKVNRILPSIAPYAESKIIERVAAELAAAKVAAENGEIDAGSEQDGSHELKSTRSSDLHATTSSVPDRHVNGNGKLHSNGGGAVSRKRPSTFRAFWEGVKQNLGYGATPGKTNRVLVMTIVFAVLGPSIARLRRRR</sequence>
<dbReference type="SMART" id="SM00234">
    <property type="entry name" value="START"/>
    <property type="match status" value="1"/>
</dbReference>
<dbReference type="AlphaFoldDB" id="A0A9P6RTC1"/>
<dbReference type="InterPro" id="IPR051213">
    <property type="entry name" value="START_lipid_transfer"/>
</dbReference>
<keyword evidence="2" id="KW-1133">Transmembrane helix</keyword>
<keyword evidence="5" id="KW-1185">Reference proteome</keyword>
<feature type="transmembrane region" description="Helical" evidence="2">
    <location>
        <begin position="12"/>
        <end position="32"/>
    </location>
</feature>
<organism evidence="4 5">
    <name type="scientific">Dissophora globulifera</name>
    <dbReference type="NCBI Taxonomy" id="979702"/>
    <lineage>
        <taxon>Eukaryota</taxon>
        <taxon>Fungi</taxon>
        <taxon>Fungi incertae sedis</taxon>
        <taxon>Mucoromycota</taxon>
        <taxon>Mortierellomycotina</taxon>
        <taxon>Mortierellomycetes</taxon>
        <taxon>Mortierellales</taxon>
        <taxon>Mortierellaceae</taxon>
        <taxon>Dissophora</taxon>
    </lineage>
</organism>
<feature type="region of interest" description="Disordered" evidence="1">
    <location>
        <begin position="344"/>
        <end position="394"/>
    </location>
</feature>
<dbReference type="InterPro" id="IPR023393">
    <property type="entry name" value="START-like_dom_sf"/>
</dbReference>
<dbReference type="GO" id="GO:0008289">
    <property type="term" value="F:lipid binding"/>
    <property type="evidence" value="ECO:0007669"/>
    <property type="project" value="InterPro"/>
</dbReference>